<gene>
    <name evidence="6" type="ORF">BN2475_520010</name>
</gene>
<dbReference type="EMBL" id="CYGX02000052">
    <property type="protein sequence ID" value="SIT45032.1"/>
    <property type="molecule type" value="Genomic_DNA"/>
</dbReference>
<evidence type="ECO:0000313" key="6">
    <source>
        <dbReference type="EMBL" id="SIT45032.1"/>
    </source>
</evidence>
<reference evidence="6 7" key="1">
    <citation type="submission" date="2016-12" db="EMBL/GenBank/DDBJ databases">
        <authorList>
            <person name="Song W.-J."/>
            <person name="Kurnit D.M."/>
        </authorList>
    </citation>
    <scope>NUCLEOTIDE SEQUENCE [LARGE SCALE GENOMIC DNA]</scope>
    <source>
        <strain evidence="6 7">STM7296</strain>
    </source>
</reference>
<dbReference type="Gene3D" id="3.40.190.10">
    <property type="entry name" value="Periplasmic binding protein-like II"/>
    <property type="match status" value="2"/>
</dbReference>
<dbReference type="FunFam" id="1.10.10.10:FF:000001">
    <property type="entry name" value="LysR family transcriptional regulator"/>
    <property type="match status" value="1"/>
</dbReference>
<dbReference type="PROSITE" id="PS50931">
    <property type="entry name" value="HTH_LYSR"/>
    <property type="match status" value="1"/>
</dbReference>
<dbReference type="InterPro" id="IPR036390">
    <property type="entry name" value="WH_DNA-bd_sf"/>
</dbReference>
<dbReference type="OrthoDB" id="6113677at2"/>
<dbReference type="InterPro" id="IPR005119">
    <property type="entry name" value="LysR_subst-bd"/>
</dbReference>
<dbReference type="RefSeq" id="WP_094781790.1">
    <property type="nucleotide sequence ID" value="NZ_CYGX02000052.1"/>
</dbReference>
<dbReference type="InterPro" id="IPR050950">
    <property type="entry name" value="HTH-type_LysR_regulators"/>
</dbReference>
<evidence type="ECO:0000256" key="1">
    <source>
        <dbReference type="ARBA" id="ARBA00009437"/>
    </source>
</evidence>
<organism evidence="6 7">
    <name type="scientific">Paraburkholderia ribeironis</name>
    <dbReference type="NCBI Taxonomy" id="1247936"/>
    <lineage>
        <taxon>Bacteria</taxon>
        <taxon>Pseudomonadati</taxon>
        <taxon>Pseudomonadota</taxon>
        <taxon>Betaproteobacteria</taxon>
        <taxon>Burkholderiales</taxon>
        <taxon>Burkholderiaceae</taxon>
        <taxon>Paraburkholderia</taxon>
    </lineage>
</organism>
<dbReference type="Proteomes" id="UP000187012">
    <property type="component" value="Unassembled WGS sequence"/>
</dbReference>
<sequence length="336" mass="37518">MTRPRPTIDLRALEAFVAVCETGSMTAAGKRLQVSQSAISQSIASLEREQSTELLDRESRPPRPNLAGRALLELARPLLKHAQDVSSKLRDTSRGETLPVRLGCVDSFAATVGPELIRAMSGSTRQIEMWSGLTPALSAQIHQREVDVVVCTQTTITDTRLVEVPLLSEAFLAVASRRWFERHKGANPEWGSLAAELPLIRYTARSVIGQQIERLARHLNIGSARHYEFDATDPLLSLVSANLGFAISTPLCLWQARHYLDTLVVFPLPRSHLSRRDFFILHRRAEWDELVDQISALTGNVLDELIRPALKKLLPQMPATALQQSNIMRTRRDKSI</sequence>
<dbReference type="Pfam" id="PF00126">
    <property type="entry name" value="HTH_1"/>
    <property type="match status" value="1"/>
</dbReference>
<feature type="domain" description="HTH lysR-type" evidence="5">
    <location>
        <begin position="8"/>
        <end position="65"/>
    </location>
</feature>
<evidence type="ECO:0000313" key="7">
    <source>
        <dbReference type="Proteomes" id="UP000187012"/>
    </source>
</evidence>
<evidence type="ECO:0000259" key="5">
    <source>
        <dbReference type="PROSITE" id="PS50931"/>
    </source>
</evidence>
<dbReference type="Gene3D" id="1.10.10.10">
    <property type="entry name" value="Winged helix-like DNA-binding domain superfamily/Winged helix DNA-binding domain"/>
    <property type="match status" value="1"/>
</dbReference>
<dbReference type="PRINTS" id="PR00039">
    <property type="entry name" value="HTHLYSR"/>
</dbReference>
<accession>A0A1N7SCH2</accession>
<dbReference type="InterPro" id="IPR036388">
    <property type="entry name" value="WH-like_DNA-bd_sf"/>
</dbReference>
<dbReference type="GO" id="GO:0003700">
    <property type="term" value="F:DNA-binding transcription factor activity"/>
    <property type="evidence" value="ECO:0007669"/>
    <property type="project" value="InterPro"/>
</dbReference>
<name>A0A1N7SCH2_9BURK</name>
<keyword evidence="2" id="KW-0805">Transcription regulation</keyword>
<evidence type="ECO:0000256" key="3">
    <source>
        <dbReference type="ARBA" id="ARBA00023125"/>
    </source>
</evidence>
<evidence type="ECO:0000256" key="4">
    <source>
        <dbReference type="ARBA" id="ARBA00023163"/>
    </source>
</evidence>
<dbReference type="GO" id="GO:0005829">
    <property type="term" value="C:cytosol"/>
    <property type="evidence" value="ECO:0007669"/>
    <property type="project" value="TreeGrafter"/>
</dbReference>
<dbReference type="SUPFAM" id="SSF53850">
    <property type="entry name" value="Periplasmic binding protein-like II"/>
    <property type="match status" value="1"/>
</dbReference>
<dbReference type="Pfam" id="PF03466">
    <property type="entry name" value="LysR_substrate"/>
    <property type="match status" value="1"/>
</dbReference>
<evidence type="ECO:0000256" key="2">
    <source>
        <dbReference type="ARBA" id="ARBA00023015"/>
    </source>
</evidence>
<keyword evidence="7" id="KW-1185">Reference proteome</keyword>
<proteinExistence type="inferred from homology"/>
<comment type="similarity">
    <text evidence="1">Belongs to the LysR transcriptional regulatory family.</text>
</comment>
<dbReference type="SUPFAM" id="SSF46785">
    <property type="entry name" value="Winged helix' DNA-binding domain"/>
    <property type="match status" value="1"/>
</dbReference>
<keyword evidence="4" id="KW-0804">Transcription</keyword>
<dbReference type="STRING" id="1247936.BN2475_520010"/>
<dbReference type="PANTHER" id="PTHR30419">
    <property type="entry name" value="HTH-TYPE TRANSCRIPTIONAL REGULATOR YBHD"/>
    <property type="match status" value="1"/>
</dbReference>
<dbReference type="AlphaFoldDB" id="A0A1N7SCH2"/>
<protein>
    <submittedName>
        <fullName evidence="6">LysR family transcriptional regulator</fullName>
    </submittedName>
</protein>
<dbReference type="CDD" id="cd05466">
    <property type="entry name" value="PBP2_LTTR_substrate"/>
    <property type="match status" value="1"/>
</dbReference>
<dbReference type="GO" id="GO:0003677">
    <property type="term" value="F:DNA binding"/>
    <property type="evidence" value="ECO:0007669"/>
    <property type="project" value="UniProtKB-KW"/>
</dbReference>
<dbReference type="InterPro" id="IPR000847">
    <property type="entry name" value="LysR_HTH_N"/>
</dbReference>
<keyword evidence="3" id="KW-0238">DNA-binding</keyword>